<dbReference type="PANTHER" id="PTHR22946:SF9">
    <property type="entry name" value="POLYKETIDE TRANSFERASE AF380"/>
    <property type="match status" value="1"/>
</dbReference>
<keyword evidence="6" id="KW-1185">Reference proteome</keyword>
<dbReference type="Proteomes" id="UP000553766">
    <property type="component" value="Unassembled WGS sequence"/>
</dbReference>
<dbReference type="PANTHER" id="PTHR22946">
    <property type="entry name" value="DIENELACTONE HYDROLASE DOMAIN-CONTAINING PROTEIN-RELATED"/>
    <property type="match status" value="1"/>
</dbReference>
<dbReference type="EMBL" id="JACIJS010000004">
    <property type="protein sequence ID" value="MBB5515397.1"/>
    <property type="molecule type" value="Genomic_DNA"/>
</dbReference>
<dbReference type="InterPro" id="IPR050261">
    <property type="entry name" value="FrsA_esterase"/>
</dbReference>
<evidence type="ECO:0000256" key="1">
    <source>
        <dbReference type="ARBA" id="ARBA00022801"/>
    </source>
</evidence>
<evidence type="ECO:0000313" key="6">
    <source>
        <dbReference type="Proteomes" id="UP000553766"/>
    </source>
</evidence>
<dbReference type="RefSeq" id="WP_184009976.1">
    <property type="nucleotide sequence ID" value="NZ_JACIJS010000004.1"/>
</dbReference>
<dbReference type="InterPro" id="IPR000073">
    <property type="entry name" value="AB_hydrolase_1"/>
</dbReference>
<keyword evidence="1" id="KW-0378">Hydrolase</keyword>
<reference evidence="5 6" key="1">
    <citation type="submission" date="2020-08" db="EMBL/GenBank/DDBJ databases">
        <title>Genomic Encyclopedia of Type Strains, Phase IV (KMG-IV): sequencing the most valuable type-strain genomes for metagenomic binning, comparative biology and taxonomic classification.</title>
        <authorList>
            <person name="Goeker M."/>
        </authorList>
    </citation>
    <scope>NUCLEOTIDE SEQUENCE [LARGE SCALE GENOMIC DNA]</scope>
    <source>
        <strain evidence="5 6">DSM 103377</strain>
    </source>
</reference>
<dbReference type="Gene3D" id="3.40.50.1820">
    <property type="entry name" value="alpha/beta hydrolase"/>
    <property type="match status" value="1"/>
</dbReference>
<evidence type="ECO:0000313" key="5">
    <source>
        <dbReference type="EMBL" id="MBB5515397.1"/>
    </source>
</evidence>
<protein>
    <submittedName>
        <fullName evidence="5">Pimeloyl-ACP methyl ester carboxylesterase</fullName>
    </submittedName>
</protein>
<feature type="signal peptide" evidence="3">
    <location>
        <begin position="1"/>
        <end position="28"/>
    </location>
</feature>
<feature type="domain" description="AB hydrolase-1" evidence="4">
    <location>
        <begin position="91"/>
        <end position="226"/>
    </location>
</feature>
<comment type="caution">
    <text evidence="5">The sequence shown here is derived from an EMBL/GenBank/DDBJ whole genome shotgun (WGS) entry which is preliminary data.</text>
</comment>
<evidence type="ECO:0000259" key="4">
    <source>
        <dbReference type="Pfam" id="PF12697"/>
    </source>
</evidence>
<evidence type="ECO:0000256" key="3">
    <source>
        <dbReference type="SAM" id="SignalP"/>
    </source>
</evidence>
<proteinExistence type="inferred from homology"/>
<accession>A0A840X407</accession>
<gene>
    <name evidence="5" type="ORF">FHS89_001409</name>
</gene>
<dbReference type="AlphaFoldDB" id="A0A840X407"/>
<sequence length="302" mass="32414">MTFASPTALPLAALTAVLLIAAPAPVRADSTFDHLRAFYALDPHMPQTVEVQSDAPADGVRRVEFTFTGFDNQIVPARLDVPNGAENPPVILLLHGLTQSRAQWWRTDEGPYSFPSSHRAALVEAGFAVLAFDARKHGERRVSTDFENPYIYLENGYFDATRKFIADTAIDVRSAVDALDQIDGVDASRVGVTGFSLGAFVGYLAAAVDPRIDAGLFIALPLLPVSAGEAASFTSPFSYTEGFGARPMGLIAGTEDPLYTIDGMEALAAQMSGQTQLTWIDSGHDFPHDTADVSVRFFTGAL</sequence>
<dbReference type="SUPFAM" id="SSF53474">
    <property type="entry name" value="alpha/beta-Hydrolases"/>
    <property type="match status" value="1"/>
</dbReference>
<dbReference type="InterPro" id="IPR029058">
    <property type="entry name" value="AB_hydrolase_fold"/>
</dbReference>
<feature type="chain" id="PRO_5032916257" evidence="3">
    <location>
        <begin position="29"/>
        <end position="302"/>
    </location>
</feature>
<name>A0A840X407_9RHOB</name>
<dbReference type="Pfam" id="PF12697">
    <property type="entry name" value="Abhydrolase_6"/>
    <property type="match status" value="1"/>
</dbReference>
<keyword evidence="3" id="KW-0732">Signal</keyword>
<dbReference type="GO" id="GO:0052689">
    <property type="term" value="F:carboxylic ester hydrolase activity"/>
    <property type="evidence" value="ECO:0007669"/>
    <property type="project" value="UniProtKB-ARBA"/>
</dbReference>
<comment type="similarity">
    <text evidence="2">Belongs to the AB hydrolase superfamily. FUS2 hydrolase family.</text>
</comment>
<evidence type="ECO:0000256" key="2">
    <source>
        <dbReference type="ARBA" id="ARBA00038115"/>
    </source>
</evidence>
<organism evidence="5 6">
    <name type="scientific">Rubricella aquisinus</name>
    <dbReference type="NCBI Taxonomy" id="2028108"/>
    <lineage>
        <taxon>Bacteria</taxon>
        <taxon>Pseudomonadati</taxon>
        <taxon>Pseudomonadota</taxon>
        <taxon>Alphaproteobacteria</taxon>
        <taxon>Rhodobacterales</taxon>
        <taxon>Paracoccaceae</taxon>
        <taxon>Rubricella</taxon>
    </lineage>
</organism>